<evidence type="ECO:0000256" key="1">
    <source>
        <dbReference type="ARBA" id="ARBA00022722"/>
    </source>
</evidence>
<dbReference type="CDD" id="cd00175">
    <property type="entry name" value="SNc"/>
    <property type="match status" value="1"/>
</dbReference>
<evidence type="ECO:0000256" key="4">
    <source>
        <dbReference type="SAM" id="MobiDB-lite"/>
    </source>
</evidence>
<proteinExistence type="predicted"/>
<feature type="domain" description="TNase-like" evidence="5">
    <location>
        <begin position="43"/>
        <end position="175"/>
    </location>
</feature>
<dbReference type="InterPro" id="IPR016071">
    <property type="entry name" value="Staphylococal_nuclease_OB-fold"/>
</dbReference>
<accession>A0ABU5CPU3</accession>
<dbReference type="InterPro" id="IPR008613">
    <property type="entry name" value="Excalibur_Ca-bd_domain"/>
</dbReference>
<sequence>MEKQTVTKADIEKVESTRSPKAPVAKKIEKEKPKKKQVISNGKRVPVTLVRTVDGDTIKVRYKGKEENVRYLLIDTPESKKPGTCVQSFANEASERNKQLVNSGELTLEFEKSERDKYGRLLAYVFVDGKSVQEILLKEGYARVAYIYEPPYKYLSAYQKAENVAKDSKRKVWSQVGFATERGFNGCADRSSSAAKSNTSKSSSTTKPAKQSTQKSTTTSQSAKVEIFKNCTELRKKYPNGVPKGHPAYQPKMDRDKDNFACEA</sequence>
<reference evidence="6 7" key="1">
    <citation type="submission" date="2023-10" db="EMBL/GenBank/DDBJ databases">
        <title>Virgibacillus soli CC-YMP-6 genome.</title>
        <authorList>
            <person name="Miliotis G."/>
            <person name="Sengupta P."/>
            <person name="Hameed A."/>
            <person name="Chuvochina M."/>
            <person name="Mcdonagh F."/>
            <person name="Simpson A.C."/>
            <person name="Singh N.K."/>
            <person name="Rekha P.D."/>
            <person name="Raman K."/>
            <person name="Hugenholtz P."/>
            <person name="Venkateswaran K."/>
        </authorList>
    </citation>
    <scope>NUCLEOTIDE SEQUENCE [LARGE SCALE GENOMIC DNA]</scope>
    <source>
        <strain evidence="6 7">CC-YMP-6</strain>
    </source>
</reference>
<evidence type="ECO:0000259" key="5">
    <source>
        <dbReference type="PROSITE" id="PS50830"/>
    </source>
</evidence>
<feature type="region of interest" description="Disordered" evidence="4">
    <location>
        <begin position="1"/>
        <end position="40"/>
    </location>
</feature>
<evidence type="ECO:0000256" key="2">
    <source>
        <dbReference type="ARBA" id="ARBA00022759"/>
    </source>
</evidence>
<comment type="caution">
    <text evidence="6">The sequence shown here is derived from an EMBL/GenBank/DDBJ whole genome shotgun (WGS) entry which is preliminary data.</text>
</comment>
<dbReference type="InterPro" id="IPR002071">
    <property type="entry name" value="Thermonucl_AS"/>
</dbReference>
<dbReference type="Proteomes" id="UP001275315">
    <property type="component" value="Unassembled WGS sequence"/>
</dbReference>
<dbReference type="Gene3D" id="2.40.50.90">
    <property type="match status" value="1"/>
</dbReference>
<keyword evidence="7" id="KW-1185">Reference proteome</keyword>
<feature type="region of interest" description="Disordered" evidence="4">
    <location>
        <begin position="236"/>
        <end position="264"/>
    </location>
</feature>
<dbReference type="PROSITE" id="PS01284">
    <property type="entry name" value="TNASE_2"/>
    <property type="match status" value="1"/>
</dbReference>
<dbReference type="SUPFAM" id="SSF50199">
    <property type="entry name" value="Staphylococcal nuclease"/>
    <property type="match status" value="1"/>
</dbReference>
<feature type="compositionally biased region" description="Low complexity" evidence="4">
    <location>
        <begin position="191"/>
        <end position="223"/>
    </location>
</feature>
<feature type="compositionally biased region" description="Basic and acidic residues" evidence="4">
    <location>
        <begin position="252"/>
        <end position="264"/>
    </location>
</feature>
<evidence type="ECO:0000313" key="7">
    <source>
        <dbReference type="Proteomes" id="UP001275315"/>
    </source>
</evidence>
<protein>
    <submittedName>
        <fullName evidence="6">Thermonuclease family protein</fullName>
    </submittedName>
</protein>
<dbReference type="PANTHER" id="PTHR12302">
    <property type="entry name" value="EBNA2 BINDING PROTEIN P100"/>
    <property type="match status" value="1"/>
</dbReference>
<dbReference type="InterPro" id="IPR035437">
    <property type="entry name" value="SNase_OB-fold_sf"/>
</dbReference>
<evidence type="ECO:0000256" key="3">
    <source>
        <dbReference type="ARBA" id="ARBA00022801"/>
    </source>
</evidence>
<name>A0ABU5CPU3_9BACI</name>
<keyword evidence="2" id="KW-0255">Endonuclease</keyword>
<feature type="compositionally biased region" description="Basic and acidic residues" evidence="4">
    <location>
        <begin position="1"/>
        <end position="18"/>
    </location>
</feature>
<dbReference type="SMART" id="SM00894">
    <property type="entry name" value="Excalibur"/>
    <property type="match status" value="1"/>
</dbReference>
<keyword evidence="3" id="KW-0378">Hydrolase</keyword>
<dbReference type="EMBL" id="JAWDIQ010000001">
    <property type="protein sequence ID" value="MDY0407485.1"/>
    <property type="molecule type" value="Genomic_DNA"/>
</dbReference>
<keyword evidence="1" id="KW-0540">Nuclease</keyword>
<feature type="region of interest" description="Disordered" evidence="4">
    <location>
        <begin position="187"/>
        <end position="223"/>
    </location>
</feature>
<dbReference type="SMART" id="SM00318">
    <property type="entry name" value="SNc"/>
    <property type="match status" value="1"/>
</dbReference>
<dbReference type="PANTHER" id="PTHR12302:SF3">
    <property type="entry name" value="SERINE_THREONINE-PROTEIN KINASE 31"/>
    <property type="match status" value="1"/>
</dbReference>
<evidence type="ECO:0000313" key="6">
    <source>
        <dbReference type="EMBL" id="MDY0407485.1"/>
    </source>
</evidence>
<dbReference type="PROSITE" id="PS50830">
    <property type="entry name" value="TNASE_3"/>
    <property type="match status" value="1"/>
</dbReference>
<organism evidence="6 7">
    <name type="scientific">Paracerasibacillus soli</name>
    <dbReference type="NCBI Taxonomy" id="480284"/>
    <lineage>
        <taxon>Bacteria</taxon>
        <taxon>Bacillati</taxon>
        <taxon>Bacillota</taxon>
        <taxon>Bacilli</taxon>
        <taxon>Bacillales</taxon>
        <taxon>Bacillaceae</taxon>
        <taxon>Paracerasibacillus</taxon>
    </lineage>
</organism>
<dbReference type="Pfam" id="PF05901">
    <property type="entry name" value="Excalibur"/>
    <property type="match status" value="1"/>
</dbReference>
<gene>
    <name evidence="6" type="ORF">RWD45_01100</name>
</gene>
<dbReference type="Pfam" id="PF00565">
    <property type="entry name" value="SNase"/>
    <property type="match status" value="1"/>
</dbReference>